<protein>
    <submittedName>
        <fullName evidence="1">Phosphoglycerate mutase</fullName>
    </submittedName>
</protein>
<accession>A0A402DM72</accession>
<name>A0A402DM72_9CELL</name>
<sequence>MTLDQAPGGPAHRLILLRHAKAEHPEGMLDHQRPLSLTGRRQSGRVGAQLAEAGLVPDRVLCSTSLRTRQTWDLVRGTLGADPALDLSDDVYDAGVGSLLDLLLALPEDARTVLVVGHEPTMSRLAATLAGPGSDAAALARVQVGVPTASWSVLDVAEPWARLAGGAATLVRLGVPD</sequence>
<organism evidence="1 2">
    <name type="scientific">Cellulomonas biazotea</name>
    <dbReference type="NCBI Taxonomy" id="1709"/>
    <lineage>
        <taxon>Bacteria</taxon>
        <taxon>Bacillati</taxon>
        <taxon>Actinomycetota</taxon>
        <taxon>Actinomycetes</taxon>
        <taxon>Micrococcales</taxon>
        <taxon>Cellulomonadaceae</taxon>
        <taxon>Cellulomonas</taxon>
    </lineage>
</organism>
<dbReference type="EMBL" id="BIMR01000016">
    <property type="protein sequence ID" value="GCE75212.1"/>
    <property type="molecule type" value="Genomic_DNA"/>
</dbReference>
<dbReference type="PANTHER" id="PTHR47623">
    <property type="entry name" value="OS09G0287300 PROTEIN"/>
    <property type="match status" value="1"/>
</dbReference>
<dbReference type="OrthoDB" id="9810154at2"/>
<dbReference type="Proteomes" id="UP000289954">
    <property type="component" value="Unassembled WGS sequence"/>
</dbReference>
<evidence type="ECO:0000313" key="1">
    <source>
        <dbReference type="EMBL" id="GCE75212.1"/>
    </source>
</evidence>
<evidence type="ECO:0000313" key="2">
    <source>
        <dbReference type="Proteomes" id="UP000289954"/>
    </source>
</evidence>
<gene>
    <name evidence="1" type="ORF">CBZ_02680</name>
</gene>
<dbReference type="SUPFAM" id="SSF53254">
    <property type="entry name" value="Phosphoglycerate mutase-like"/>
    <property type="match status" value="1"/>
</dbReference>
<dbReference type="InterPro" id="IPR029033">
    <property type="entry name" value="His_PPase_superfam"/>
</dbReference>
<dbReference type="RefSeq" id="WP_130779834.1">
    <property type="nucleotide sequence ID" value="NZ_BIMR01000016.1"/>
</dbReference>
<reference evidence="1 2" key="1">
    <citation type="submission" date="2019-01" db="EMBL/GenBank/DDBJ databases">
        <title>Draft genome sequence of Cellulomonas takizawaensis strain TKZ-21.</title>
        <authorList>
            <person name="Yamamura H."/>
            <person name="Hayashi T."/>
            <person name="Hamada M."/>
            <person name="Serisawa Y."/>
            <person name="Matsuyama K."/>
            <person name="Nakagawa Y."/>
            <person name="Otoguro M."/>
            <person name="Yanagida F."/>
            <person name="Hayakawa M."/>
        </authorList>
    </citation>
    <scope>NUCLEOTIDE SEQUENCE [LARGE SCALE GENOMIC DNA]</scope>
    <source>
        <strain evidence="1 2">NBRC12680</strain>
    </source>
</reference>
<proteinExistence type="predicted"/>
<keyword evidence="2" id="KW-1185">Reference proteome</keyword>
<dbReference type="InterPro" id="IPR013078">
    <property type="entry name" value="His_Pase_superF_clade-1"/>
</dbReference>
<dbReference type="PANTHER" id="PTHR47623:SF1">
    <property type="entry name" value="OS09G0287300 PROTEIN"/>
    <property type="match status" value="1"/>
</dbReference>
<dbReference type="Pfam" id="PF00300">
    <property type="entry name" value="His_Phos_1"/>
    <property type="match status" value="1"/>
</dbReference>
<comment type="caution">
    <text evidence="1">The sequence shown here is derived from an EMBL/GenBank/DDBJ whole genome shotgun (WGS) entry which is preliminary data.</text>
</comment>
<dbReference type="CDD" id="cd07067">
    <property type="entry name" value="HP_PGM_like"/>
    <property type="match status" value="1"/>
</dbReference>
<dbReference type="SMART" id="SM00855">
    <property type="entry name" value="PGAM"/>
    <property type="match status" value="1"/>
</dbReference>
<dbReference type="Gene3D" id="3.40.50.1240">
    <property type="entry name" value="Phosphoglycerate mutase-like"/>
    <property type="match status" value="1"/>
</dbReference>
<dbReference type="AlphaFoldDB" id="A0A402DM72"/>